<dbReference type="InterPro" id="IPR000194">
    <property type="entry name" value="ATPase_F1/V1/A1_a/bsu_nucl-bd"/>
</dbReference>
<dbReference type="EMBL" id="FQZY01000008">
    <property type="protein sequence ID" value="SHJ40315.1"/>
    <property type="molecule type" value="Genomic_DNA"/>
</dbReference>
<evidence type="ECO:0000256" key="9">
    <source>
        <dbReference type="ARBA" id="ARBA00023136"/>
    </source>
</evidence>
<dbReference type="GO" id="GO:0005524">
    <property type="term" value="F:ATP binding"/>
    <property type="evidence" value="ECO:0007669"/>
    <property type="project" value="UniProtKB-UniRule"/>
</dbReference>
<keyword evidence="9 12" id="KW-0472">Membrane</keyword>
<dbReference type="SUPFAM" id="SSF47917">
    <property type="entry name" value="C-terminal domain of alpha and beta subunits of F1 ATP synthase"/>
    <property type="match status" value="1"/>
</dbReference>
<dbReference type="InterPro" id="IPR036121">
    <property type="entry name" value="ATPase_F1/V1/A1_a/bsu_N_sf"/>
</dbReference>
<feature type="binding site" evidence="12">
    <location>
        <begin position="150"/>
        <end position="157"/>
    </location>
    <ligand>
        <name>ATP</name>
        <dbReference type="ChEBI" id="CHEBI:30616"/>
    </ligand>
</feature>
<comment type="subcellular location">
    <subcellularLocation>
        <location evidence="12">Cell membrane</location>
        <topology evidence="12">Peripheral membrane protein</topology>
    </subcellularLocation>
    <subcellularLocation>
        <location evidence="1">Membrane</location>
        <topology evidence="1">Peripheral membrane protein</topology>
    </subcellularLocation>
</comment>
<gene>
    <name evidence="12" type="primary">atpD</name>
    <name evidence="14" type="ORF">SAMN02745243_00500</name>
</gene>
<organism evidence="14 15">
    <name type="scientific">Hespellia stercorisuis DSM 15480</name>
    <dbReference type="NCBI Taxonomy" id="1121950"/>
    <lineage>
        <taxon>Bacteria</taxon>
        <taxon>Bacillati</taxon>
        <taxon>Bacillota</taxon>
        <taxon>Clostridia</taxon>
        <taxon>Lachnospirales</taxon>
        <taxon>Lachnospiraceae</taxon>
        <taxon>Hespellia</taxon>
    </lineage>
</organism>
<dbReference type="GO" id="GO:0005886">
    <property type="term" value="C:plasma membrane"/>
    <property type="evidence" value="ECO:0007669"/>
    <property type="project" value="UniProtKB-SubCell"/>
</dbReference>
<accession>A0A1M6J0X5</accession>
<dbReference type="OrthoDB" id="9801639at2"/>
<evidence type="ECO:0000256" key="8">
    <source>
        <dbReference type="ARBA" id="ARBA00023065"/>
    </source>
</evidence>
<dbReference type="SUPFAM" id="SSF52540">
    <property type="entry name" value="P-loop containing nucleoside triphosphate hydrolases"/>
    <property type="match status" value="1"/>
</dbReference>
<dbReference type="CDD" id="cd01133">
    <property type="entry name" value="F1-ATPase_beta_CD"/>
    <property type="match status" value="1"/>
</dbReference>
<dbReference type="SMART" id="SM00382">
    <property type="entry name" value="AAA"/>
    <property type="match status" value="1"/>
</dbReference>
<dbReference type="PANTHER" id="PTHR15184">
    <property type="entry name" value="ATP SYNTHASE"/>
    <property type="match status" value="1"/>
</dbReference>
<dbReference type="Proteomes" id="UP000184301">
    <property type="component" value="Unassembled WGS sequence"/>
</dbReference>
<dbReference type="CDD" id="cd18115">
    <property type="entry name" value="ATP-synt_F1_beta_N"/>
    <property type="match status" value="1"/>
</dbReference>
<keyword evidence="4 12" id="KW-1003">Cell membrane</keyword>
<dbReference type="HAMAP" id="MF_01347">
    <property type="entry name" value="ATP_synth_beta_bact"/>
    <property type="match status" value="1"/>
</dbReference>
<evidence type="ECO:0000259" key="13">
    <source>
        <dbReference type="SMART" id="SM00382"/>
    </source>
</evidence>
<reference evidence="14 15" key="1">
    <citation type="submission" date="2016-11" db="EMBL/GenBank/DDBJ databases">
        <authorList>
            <person name="Jaros S."/>
            <person name="Januszkiewicz K."/>
            <person name="Wedrychowicz H."/>
        </authorList>
    </citation>
    <scope>NUCLEOTIDE SEQUENCE [LARGE SCALE GENOMIC DNA]</scope>
    <source>
        <strain evidence="14 15">DSM 15480</strain>
    </source>
</reference>
<evidence type="ECO:0000256" key="7">
    <source>
        <dbReference type="ARBA" id="ARBA00022967"/>
    </source>
</evidence>
<feature type="domain" description="AAA+ ATPase" evidence="13">
    <location>
        <begin position="142"/>
        <end position="328"/>
    </location>
</feature>
<dbReference type="Pfam" id="PF02874">
    <property type="entry name" value="ATP-synt_ab_N"/>
    <property type="match status" value="1"/>
</dbReference>
<dbReference type="InterPro" id="IPR055190">
    <property type="entry name" value="ATP-synt_VA_C"/>
</dbReference>
<dbReference type="PANTHER" id="PTHR15184:SF71">
    <property type="entry name" value="ATP SYNTHASE SUBUNIT BETA, MITOCHONDRIAL"/>
    <property type="match status" value="1"/>
</dbReference>
<name>A0A1M6J0X5_9FIRM</name>
<dbReference type="Gene3D" id="3.40.50.300">
    <property type="entry name" value="P-loop containing nucleotide triphosphate hydrolases"/>
    <property type="match status" value="1"/>
</dbReference>
<dbReference type="RefSeq" id="WP_073104534.1">
    <property type="nucleotide sequence ID" value="NZ_FQZY01000008.1"/>
</dbReference>
<dbReference type="InterPro" id="IPR027417">
    <property type="entry name" value="P-loop_NTPase"/>
</dbReference>
<dbReference type="EC" id="7.1.2.2" evidence="12"/>
<proteinExistence type="inferred from homology"/>
<evidence type="ECO:0000313" key="15">
    <source>
        <dbReference type="Proteomes" id="UP000184301"/>
    </source>
</evidence>
<evidence type="ECO:0000256" key="5">
    <source>
        <dbReference type="ARBA" id="ARBA00022741"/>
    </source>
</evidence>
<keyword evidence="7 12" id="KW-1278">Translocase</keyword>
<dbReference type="GO" id="GO:0046933">
    <property type="term" value="F:proton-transporting ATP synthase activity, rotational mechanism"/>
    <property type="evidence" value="ECO:0007669"/>
    <property type="project" value="UniProtKB-UniRule"/>
</dbReference>
<dbReference type="Pfam" id="PF00006">
    <property type="entry name" value="ATP-synt_ab"/>
    <property type="match status" value="1"/>
</dbReference>
<dbReference type="GO" id="GO:0045259">
    <property type="term" value="C:proton-transporting ATP synthase complex"/>
    <property type="evidence" value="ECO:0007669"/>
    <property type="project" value="UniProtKB-KW"/>
</dbReference>
<dbReference type="InterPro" id="IPR020003">
    <property type="entry name" value="ATPase_a/bsu_AS"/>
</dbReference>
<comment type="function">
    <text evidence="12">Produces ATP from ADP in the presence of a proton gradient across the membrane. The catalytic sites are hosted primarily by the beta subunits.</text>
</comment>
<keyword evidence="15" id="KW-1185">Reference proteome</keyword>
<evidence type="ECO:0000256" key="11">
    <source>
        <dbReference type="ARBA" id="ARBA00023310"/>
    </source>
</evidence>
<dbReference type="Pfam" id="PF22919">
    <property type="entry name" value="ATP-synt_VA_C"/>
    <property type="match status" value="1"/>
</dbReference>
<protein>
    <recommendedName>
        <fullName evidence="12">ATP synthase subunit beta</fullName>
        <ecNumber evidence="12">7.1.2.2</ecNumber>
    </recommendedName>
    <alternativeName>
        <fullName evidence="12">ATP synthase F1 sector subunit beta</fullName>
    </alternativeName>
    <alternativeName>
        <fullName evidence="12">F-ATPase subunit beta</fullName>
    </alternativeName>
</protein>
<dbReference type="CDD" id="cd18110">
    <property type="entry name" value="ATP-synt_F1_beta_C"/>
    <property type="match status" value="1"/>
</dbReference>
<keyword evidence="8 12" id="KW-0406">Ion transport</keyword>
<evidence type="ECO:0000256" key="4">
    <source>
        <dbReference type="ARBA" id="ARBA00022475"/>
    </source>
</evidence>
<dbReference type="NCBIfam" id="TIGR01039">
    <property type="entry name" value="atpD"/>
    <property type="match status" value="1"/>
</dbReference>
<dbReference type="InterPro" id="IPR003593">
    <property type="entry name" value="AAA+_ATPase"/>
</dbReference>
<keyword evidence="5 12" id="KW-0547">Nucleotide-binding</keyword>
<sequence length="465" mass="50608">MNMGRITQVMGPVVDVVFDDGNLPSIKDALTVDNDGTKCVMEVAQHVGNNEVRCIMLASSEGLHKDMEVTATGDGITVPVGEKTLGRLFNVLGEAIDGGEQPDTEEKWVIHRDPPTFDQQSPVVEVLETGIKVIDLLTPYAKGGKIGLFGGAGVGKTVLIQELIRNIATEHGGYSIFTGVGERSREGNDLWTEMRESGVLAKTALVFGQMNEPPGARMRVAETGLTMAEYFRDKENQNVLLFIDNIFRFTQAGSEVSALLGRIPSAVGYQPTLATEMGELQERIASTKTGSVTSVQAVYVPADDLTDPAPATTFAHLDATTVLSRKIVEQGIYPAVDPLESASRILEAEVVGEEHYEVANRVTEVLQKYKELQDIIAILGMEELSDEDKATVSRARKVQRFLSQPFFVAETFTGIPGKYVPLKETIRGFEAILDGEMDQYPESAFFNVGTIDEVVEKAKAEMAEA</sequence>
<dbReference type="InterPro" id="IPR050053">
    <property type="entry name" value="ATPase_alpha/beta_chains"/>
</dbReference>
<dbReference type="InterPro" id="IPR005722">
    <property type="entry name" value="ATP_synth_F1_bsu"/>
</dbReference>
<comment type="similarity">
    <text evidence="2 12">Belongs to the ATPase alpha/beta chains family.</text>
</comment>
<keyword evidence="11 12" id="KW-0066">ATP synthesis</keyword>
<dbReference type="Gene3D" id="2.40.10.170">
    <property type="match status" value="1"/>
</dbReference>
<dbReference type="FunFam" id="3.40.50.300:FF:000004">
    <property type="entry name" value="ATP synthase subunit beta"/>
    <property type="match status" value="1"/>
</dbReference>
<evidence type="ECO:0000256" key="12">
    <source>
        <dbReference type="HAMAP-Rule" id="MF_01347"/>
    </source>
</evidence>
<keyword evidence="12" id="KW-0375">Hydrogen ion transport</keyword>
<evidence type="ECO:0000256" key="2">
    <source>
        <dbReference type="ARBA" id="ARBA00008936"/>
    </source>
</evidence>
<dbReference type="AlphaFoldDB" id="A0A1M6J0X5"/>
<dbReference type="STRING" id="1121950.SAMN02745243_00500"/>
<evidence type="ECO:0000256" key="6">
    <source>
        <dbReference type="ARBA" id="ARBA00022840"/>
    </source>
</evidence>
<dbReference type="SUPFAM" id="SSF50615">
    <property type="entry name" value="N-terminal domain of alpha and beta subunits of F1 ATP synthase"/>
    <property type="match status" value="1"/>
</dbReference>
<evidence type="ECO:0000256" key="10">
    <source>
        <dbReference type="ARBA" id="ARBA00023196"/>
    </source>
</evidence>
<dbReference type="InterPro" id="IPR004100">
    <property type="entry name" value="ATPase_F1/V1/A1_a/bsu_N"/>
</dbReference>
<evidence type="ECO:0000256" key="1">
    <source>
        <dbReference type="ARBA" id="ARBA00004170"/>
    </source>
</evidence>
<keyword evidence="6 12" id="KW-0067">ATP-binding</keyword>
<keyword evidence="3 12" id="KW-0813">Transport</keyword>
<dbReference type="PROSITE" id="PS00152">
    <property type="entry name" value="ATPASE_ALPHA_BETA"/>
    <property type="match status" value="1"/>
</dbReference>
<evidence type="ECO:0000256" key="3">
    <source>
        <dbReference type="ARBA" id="ARBA00022448"/>
    </source>
</evidence>
<dbReference type="InterPro" id="IPR024034">
    <property type="entry name" value="ATPase_F1/V1_b/a_C"/>
</dbReference>
<dbReference type="FunFam" id="1.10.1140.10:FF:000001">
    <property type="entry name" value="ATP synthase subunit beta"/>
    <property type="match status" value="1"/>
</dbReference>
<keyword evidence="10 12" id="KW-0139">CF(1)</keyword>
<dbReference type="Gene3D" id="1.10.1140.10">
    <property type="entry name" value="Bovine Mitochondrial F1-atpase, Atp Synthase Beta Chain, Chain D, domain 3"/>
    <property type="match status" value="1"/>
</dbReference>
<evidence type="ECO:0000313" key="14">
    <source>
        <dbReference type="EMBL" id="SHJ40315.1"/>
    </source>
</evidence>
<comment type="catalytic activity">
    <reaction evidence="12">
        <text>ATP + H2O + 4 H(+)(in) = ADP + phosphate + 5 H(+)(out)</text>
        <dbReference type="Rhea" id="RHEA:57720"/>
        <dbReference type="ChEBI" id="CHEBI:15377"/>
        <dbReference type="ChEBI" id="CHEBI:15378"/>
        <dbReference type="ChEBI" id="CHEBI:30616"/>
        <dbReference type="ChEBI" id="CHEBI:43474"/>
        <dbReference type="ChEBI" id="CHEBI:456216"/>
        <dbReference type="EC" id="7.1.2.2"/>
    </reaction>
</comment>